<accession>A0A9W9ZWL8</accession>
<protein>
    <recommendedName>
        <fullName evidence="1">L-tryptophan decarboxylase PsiD-like domain-containing protein</fullName>
    </recommendedName>
</protein>
<evidence type="ECO:0000313" key="2">
    <source>
        <dbReference type="EMBL" id="KAJ7388298.1"/>
    </source>
</evidence>
<evidence type="ECO:0000259" key="1">
    <source>
        <dbReference type="Pfam" id="PF12588"/>
    </source>
</evidence>
<dbReference type="EMBL" id="MU825507">
    <property type="protein sequence ID" value="KAJ7388298.1"/>
    <property type="molecule type" value="Genomic_DNA"/>
</dbReference>
<dbReference type="AlphaFoldDB" id="A0A9W9ZWL8"/>
<dbReference type="OrthoDB" id="5961150at2759"/>
<gene>
    <name evidence="2" type="ORF">OS493_038667</name>
</gene>
<keyword evidence="3" id="KW-1185">Reference proteome</keyword>
<feature type="domain" description="L-tryptophan decarboxylase PsiD-like" evidence="1">
    <location>
        <begin position="75"/>
        <end position="132"/>
    </location>
</feature>
<dbReference type="InterPro" id="IPR022237">
    <property type="entry name" value="PsiD-like"/>
</dbReference>
<name>A0A9W9ZWL8_9CNID</name>
<evidence type="ECO:0000313" key="3">
    <source>
        <dbReference type="Proteomes" id="UP001163046"/>
    </source>
</evidence>
<proteinExistence type="predicted"/>
<comment type="caution">
    <text evidence="2">The sequence shown here is derived from an EMBL/GenBank/DDBJ whole genome shotgun (WGS) entry which is preliminary data.</text>
</comment>
<organism evidence="2 3">
    <name type="scientific">Desmophyllum pertusum</name>
    <dbReference type="NCBI Taxonomy" id="174260"/>
    <lineage>
        <taxon>Eukaryota</taxon>
        <taxon>Metazoa</taxon>
        <taxon>Cnidaria</taxon>
        <taxon>Anthozoa</taxon>
        <taxon>Hexacorallia</taxon>
        <taxon>Scleractinia</taxon>
        <taxon>Caryophylliina</taxon>
        <taxon>Caryophylliidae</taxon>
        <taxon>Desmophyllum</taxon>
    </lineage>
</organism>
<dbReference type="Pfam" id="PF12588">
    <property type="entry name" value="PSDC"/>
    <property type="match status" value="1"/>
</dbReference>
<sequence>MSSRPYSVGQWLPSDKKVLDEWLANVIKEVKVKSKDKLELIFALHPPAEDEETAMGELQSTATLSATDKDLHLHAPVEDLKNAILSDPEINMFFHQMFWQQYTLPEGTKIPSWQLMIIIIDYIMTTAPQVQQNWFGWLPHQCDLELADGYDCWICCFPERQSQQVVQEYSQLLGIVPVQSRFLLCFE</sequence>
<dbReference type="Proteomes" id="UP001163046">
    <property type="component" value="Unassembled WGS sequence"/>
</dbReference>
<reference evidence="2" key="1">
    <citation type="submission" date="2023-01" db="EMBL/GenBank/DDBJ databases">
        <title>Genome assembly of the deep-sea coral Lophelia pertusa.</title>
        <authorList>
            <person name="Herrera S."/>
            <person name="Cordes E."/>
        </authorList>
    </citation>
    <scope>NUCLEOTIDE SEQUENCE</scope>
    <source>
        <strain evidence="2">USNM1676648</strain>
        <tissue evidence="2">Polyp</tissue>
    </source>
</reference>